<dbReference type="PANTHER" id="PTHR13385">
    <property type="entry name" value="AUTOPHAGY PROTEIN 12"/>
    <property type="match status" value="1"/>
</dbReference>
<keyword evidence="9 11" id="KW-0072">Autophagy</keyword>
<organism evidence="12 13">
    <name type="scientific">Trichoplax adhaerens</name>
    <name type="common">Trichoplax reptans</name>
    <dbReference type="NCBI Taxonomy" id="10228"/>
    <lineage>
        <taxon>Eukaryota</taxon>
        <taxon>Metazoa</taxon>
        <taxon>Placozoa</taxon>
        <taxon>Uniplacotomia</taxon>
        <taxon>Trichoplacea</taxon>
        <taxon>Trichoplacidae</taxon>
        <taxon>Trichoplax</taxon>
    </lineage>
</organism>
<dbReference type="SUPFAM" id="SSF54236">
    <property type="entry name" value="Ubiquitin-like"/>
    <property type="match status" value="1"/>
</dbReference>
<evidence type="ECO:0000256" key="7">
    <source>
        <dbReference type="ARBA" id="ARBA00022786"/>
    </source>
</evidence>
<dbReference type="OMA" id="YAKTHAW"/>
<evidence type="ECO:0000256" key="2">
    <source>
        <dbReference type="ARBA" id="ARBA00004496"/>
    </source>
</evidence>
<evidence type="ECO:0000256" key="5">
    <source>
        <dbReference type="ARBA" id="ARBA00022490"/>
    </source>
</evidence>
<dbReference type="PANTHER" id="PTHR13385:SF0">
    <property type="entry name" value="UBIQUITIN-LIKE PROTEIN ATG12"/>
    <property type="match status" value="1"/>
</dbReference>
<evidence type="ECO:0000256" key="3">
    <source>
        <dbReference type="ARBA" id="ARBA00007778"/>
    </source>
</evidence>
<gene>
    <name evidence="12" type="ORF">TRIADDRAFT_53755</name>
</gene>
<dbReference type="Pfam" id="PF04110">
    <property type="entry name" value="APG12"/>
    <property type="match status" value="1"/>
</dbReference>
<evidence type="ECO:0000256" key="9">
    <source>
        <dbReference type="ARBA" id="ARBA00023006"/>
    </source>
</evidence>
<dbReference type="RefSeq" id="XP_002110116.1">
    <property type="nucleotide sequence ID" value="XM_002110080.1"/>
</dbReference>
<keyword evidence="10" id="KW-0472">Membrane</keyword>
<dbReference type="GeneID" id="6750797"/>
<dbReference type="Proteomes" id="UP000009022">
    <property type="component" value="Unassembled WGS sequence"/>
</dbReference>
<dbReference type="STRING" id="10228.B3RQ28"/>
<dbReference type="CDD" id="cd01612">
    <property type="entry name" value="Ubl_ATG12"/>
    <property type="match status" value="1"/>
</dbReference>
<keyword evidence="7 11" id="KW-0833">Ubl conjugation pathway</keyword>
<reference evidence="12 13" key="1">
    <citation type="journal article" date="2008" name="Nature">
        <title>The Trichoplax genome and the nature of placozoans.</title>
        <authorList>
            <person name="Srivastava M."/>
            <person name="Begovic E."/>
            <person name="Chapman J."/>
            <person name="Putnam N.H."/>
            <person name="Hellsten U."/>
            <person name="Kawashima T."/>
            <person name="Kuo A."/>
            <person name="Mitros T."/>
            <person name="Salamov A."/>
            <person name="Carpenter M.L."/>
            <person name="Signorovitch A.Y."/>
            <person name="Moreno M.A."/>
            <person name="Kamm K."/>
            <person name="Grimwood J."/>
            <person name="Schmutz J."/>
            <person name="Shapiro H."/>
            <person name="Grigoriev I.V."/>
            <person name="Buss L.W."/>
            <person name="Schierwater B."/>
            <person name="Dellaporta S.L."/>
            <person name="Rokhsar D.S."/>
        </authorList>
    </citation>
    <scope>NUCLEOTIDE SEQUENCE [LARGE SCALE GENOMIC DNA]</scope>
    <source>
        <strain evidence="12 13">Grell-BS-1999</strain>
    </source>
</reference>
<dbReference type="InterPro" id="IPR007242">
    <property type="entry name" value="Atg12"/>
</dbReference>
<dbReference type="GO" id="GO:0012505">
    <property type="term" value="C:endomembrane system"/>
    <property type="evidence" value="ECO:0007669"/>
    <property type="project" value="UniProtKB-SubCell"/>
</dbReference>
<dbReference type="GO" id="GO:0034727">
    <property type="term" value="P:piecemeal microautophagy of the nucleus"/>
    <property type="evidence" value="ECO:0000318"/>
    <property type="project" value="GO_Central"/>
</dbReference>
<dbReference type="GO" id="GO:0000045">
    <property type="term" value="P:autophagosome assembly"/>
    <property type="evidence" value="ECO:0000318"/>
    <property type="project" value="GO_Central"/>
</dbReference>
<dbReference type="KEGG" id="tad:TRIADDRAFT_53755"/>
<dbReference type="FunFam" id="3.10.20.90:FF:000117">
    <property type="entry name" value="Ubiquitin-like protein ATG12"/>
    <property type="match status" value="1"/>
</dbReference>
<dbReference type="GO" id="GO:0097352">
    <property type="term" value="P:autophagosome maturation"/>
    <property type="evidence" value="ECO:0000318"/>
    <property type="project" value="GO_Central"/>
</dbReference>
<dbReference type="CTD" id="6750797"/>
<dbReference type="GO" id="GO:0000421">
    <property type="term" value="C:autophagosome membrane"/>
    <property type="evidence" value="ECO:0000318"/>
    <property type="project" value="GO_Central"/>
</dbReference>
<evidence type="ECO:0000256" key="6">
    <source>
        <dbReference type="ARBA" id="ARBA00022499"/>
    </source>
</evidence>
<evidence type="ECO:0000256" key="11">
    <source>
        <dbReference type="RuleBase" id="RU361201"/>
    </source>
</evidence>
<dbReference type="GO" id="GO:0031386">
    <property type="term" value="F:protein tag activity"/>
    <property type="evidence" value="ECO:0000318"/>
    <property type="project" value="GO_Central"/>
</dbReference>
<evidence type="ECO:0000313" key="13">
    <source>
        <dbReference type="Proteomes" id="UP000009022"/>
    </source>
</evidence>
<protein>
    <recommendedName>
        <fullName evidence="4 11">Ubiquitin-like protein ATG12</fullName>
    </recommendedName>
</protein>
<evidence type="ECO:0000256" key="1">
    <source>
        <dbReference type="ARBA" id="ARBA00004184"/>
    </source>
</evidence>
<dbReference type="GO" id="GO:0034274">
    <property type="term" value="C:Atg12-Atg5-Atg16 complex"/>
    <property type="evidence" value="ECO:0000318"/>
    <property type="project" value="GO_Central"/>
</dbReference>
<keyword evidence="8" id="KW-0007">Acetylation</keyword>
<comment type="subcellular location">
    <subcellularLocation>
        <location evidence="2">Cytoplasm</location>
    </subcellularLocation>
    <subcellularLocation>
        <location evidence="1">Endomembrane system</location>
        <topology evidence="1">Peripheral membrane protein</topology>
    </subcellularLocation>
</comment>
<evidence type="ECO:0000256" key="8">
    <source>
        <dbReference type="ARBA" id="ARBA00022990"/>
    </source>
</evidence>
<dbReference type="EMBL" id="DS985242">
    <property type="protein sequence ID" value="EDV28282.1"/>
    <property type="molecule type" value="Genomic_DNA"/>
</dbReference>
<keyword evidence="5" id="KW-0963">Cytoplasm</keyword>
<dbReference type="eggNOG" id="KOG3439">
    <property type="taxonomic scope" value="Eukaryota"/>
</dbReference>
<dbReference type="OrthoDB" id="10003551at2759"/>
<dbReference type="HOGENOM" id="CLU_106795_3_0_1"/>
<dbReference type="GO" id="GO:0000422">
    <property type="term" value="P:autophagy of mitochondrion"/>
    <property type="evidence" value="ECO:0000318"/>
    <property type="project" value="GO_Central"/>
</dbReference>
<dbReference type="PhylomeDB" id="B3RQ28"/>
<evidence type="ECO:0000313" key="12">
    <source>
        <dbReference type="EMBL" id="EDV28282.1"/>
    </source>
</evidence>
<proteinExistence type="inferred from homology"/>
<comment type="subunit">
    <text evidence="11">Forms a conjugate with ATG5.</text>
</comment>
<comment type="function">
    <text evidence="11">Ubiquitin-like protein involved in autophagic vesicle formation.</text>
</comment>
<keyword evidence="6 11" id="KW-1017">Isopeptide bond</keyword>
<dbReference type="FunCoup" id="B3RQ28">
    <property type="interactions" value="1811"/>
</dbReference>
<accession>B3RQ28</accession>
<dbReference type="AlphaFoldDB" id="B3RQ28"/>
<dbReference type="InParanoid" id="B3RQ28"/>
<dbReference type="InterPro" id="IPR029071">
    <property type="entry name" value="Ubiquitin-like_domsf"/>
</dbReference>
<dbReference type="GO" id="GO:0061723">
    <property type="term" value="P:glycophagy"/>
    <property type="evidence" value="ECO:0000318"/>
    <property type="project" value="GO_Central"/>
</dbReference>
<comment type="similarity">
    <text evidence="3 11">Belongs to the ATG12 family.</text>
</comment>
<keyword evidence="13" id="KW-1185">Reference proteome</keyword>
<dbReference type="Gene3D" id="3.10.20.90">
    <property type="entry name" value="Phosphatidylinositol 3-kinase Catalytic Subunit, Chain A, domain 1"/>
    <property type="match status" value="1"/>
</dbReference>
<dbReference type="GO" id="GO:0034045">
    <property type="term" value="C:phagophore assembly site membrane"/>
    <property type="evidence" value="ECO:0000318"/>
    <property type="project" value="GO_Central"/>
</dbReference>
<sequence length="109" mass="12305">MADNEETAVPVESTTSVTGEKKKVDLLLKSAGDAPILKKKKWSVDPDKKVVWVIDFLRRYLKCQPSESLFIYVNQAFVPSADQSIRNLYQCFAADGKLVLYYCKTPAWG</sequence>
<evidence type="ECO:0000256" key="4">
    <source>
        <dbReference type="ARBA" id="ARBA00015875"/>
    </source>
</evidence>
<evidence type="ECO:0000256" key="10">
    <source>
        <dbReference type="ARBA" id="ARBA00023136"/>
    </source>
</evidence>
<name>B3RQ28_TRIAD</name>